<name>A0A7V1LL34_CALAY</name>
<dbReference type="Proteomes" id="UP000886005">
    <property type="component" value="Unassembled WGS sequence"/>
</dbReference>
<dbReference type="SUPFAM" id="SSF46955">
    <property type="entry name" value="Putative DNA-binding domain"/>
    <property type="match status" value="1"/>
</dbReference>
<dbReference type="AlphaFoldDB" id="A0A7V1LL34"/>
<evidence type="ECO:0000313" key="2">
    <source>
        <dbReference type="EMBL" id="HED09983.1"/>
    </source>
</evidence>
<dbReference type="Gene3D" id="1.10.1660.10">
    <property type="match status" value="1"/>
</dbReference>
<dbReference type="GO" id="GO:0003677">
    <property type="term" value="F:DNA binding"/>
    <property type="evidence" value="ECO:0007669"/>
    <property type="project" value="InterPro"/>
</dbReference>
<dbReference type="GO" id="GO:0006355">
    <property type="term" value="P:regulation of DNA-templated transcription"/>
    <property type="evidence" value="ECO:0007669"/>
    <property type="project" value="InterPro"/>
</dbReference>
<sequence length="74" mass="8656">MMESQNLYTLNEAADQLAVSQDLVAKFINRGWIVPVKDGKGQKLTPYAFRRLNRIIDLYERSYSLERIETLLNH</sequence>
<dbReference type="InterPro" id="IPR000551">
    <property type="entry name" value="MerR-type_HTH_dom"/>
</dbReference>
<feature type="domain" description="HTH merR-type" evidence="1">
    <location>
        <begin position="8"/>
        <end position="73"/>
    </location>
</feature>
<dbReference type="EMBL" id="DRLD01000128">
    <property type="protein sequence ID" value="HED09983.1"/>
    <property type="molecule type" value="Genomic_DNA"/>
</dbReference>
<proteinExistence type="predicted"/>
<protein>
    <submittedName>
        <fullName evidence="2">MerR family transcriptional regulator</fullName>
    </submittedName>
</protein>
<dbReference type="Pfam" id="PF13411">
    <property type="entry name" value="MerR_1"/>
    <property type="match status" value="1"/>
</dbReference>
<accession>A0A7V1LL34</accession>
<evidence type="ECO:0000259" key="1">
    <source>
        <dbReference type="Pfam" id="PF13411"/>
    </source>
</evidence>
<organism evidence="2">
    <name type="scientific">Caldithrix abyssi</name>
    <dbReference type="NCBI Taxonomy" id="187145"/>
    <lineage>
        <taxon>Bacteria</taxon>
        <taxon>Pseudomonadati</taxon>
        <taxon>Calditrichota</taxon>
        <taxon>Calditrichia</taxon>
        <taxon>Calditrichales</taxon>
        <taxon>Calditrichaceae</taxon>
        <taxon>Caldithrix</taxon>
    </lineage>
</organism>
<reference evidence="2" key="1">
    <citation type="journal article" date="2020" name="mSystems">
        <title>Genome- and Community-Level Interaction Insights into Carbon Utilization and Element Cycling Functions of Hydrothermarchaeota in Hydrothermal Sediment.</title>
        <authorList>
            <person name="Zhou Z."/>
            <person name="Liu Y."/>
            <person name="Xu W."/>
            <person name="Pan J."/>
            <person name="Luo Z.H."/>
            <person name="Li M."/>
        </authorList>
    </citation>
    <scope>NUCLEOTIDE SEQUENCE [LARGE SCALE GENOMIC DNA]</scope>
    <source>
        <strain evidence="2">HyVt-456</strain>
    </source>
</reference>
<gene>
    <name evidence="2" type="ORF">ENJ10_04800</name>
</gene>
<comment type="caution">
    <text evidence="2">The sequence shown here is derived from an EMBL/GenBank/DDBJ whole genome shotgun (WGS) entry which is preliminary data.</text>
</comment>
<dbReference type="InterPro" id="IPR009061">
    <property type="entry name" value="DNA-bd_dom_put_sf"/>
</dbReference>